<evidence type="ECO:0000313" key="8">
    <source>
        <dbReference type="EMBL" id="MTS50523.1"/>
    </source>
</evidence>
<reference evidence="12 13" key="3">
    <citation type="journal article" date="2019" name="Nat. Med.">
        <title>A library of human gut bacterial isolates paired with longitudinal multiomics data enables mechanistic microbiome research.</title>
        <authorList>
            <person name="Poyet M."/>
            <person name="Groussin M."/>
            <person name="Gibbons S.M."/>
            <person name="Avila-Pacheco J."/>
            <person name="Jiang X."/>
            <person name="Kearney S.M."/>
            <person name="Perrotta A.R."/>
            <person name="Berdy B."/>
            <person name="Zhao S."/>
            <person name="Lieberman T.D."/>
            <person name="Swanson P.K."/>
            <person name="Smith M."/>
            <person name="Roesemann S."/>
            <person name="Alexander J.E."/>
            <person name="Rich S.A."/>
            <person name="Livny J."/>
            <person name="Vlamakis H."/>
            <person name="Clish C."/>
            <person name="Bullock K."/>
            <person name="Deik A."/>
            <person name="Scott J."/>
            <person name="Pierce K.A."/>
            <person name="Xavier R.J."/>
            <person name="Alm E.J."/>
        </authorList>
    </citation>
    <scope>NUCLEOTIDE SEQUENCE [LARGE SCALE GENOMIC DNA]</scope>
    <source>
        <strain evidence="7 13">BIOML-A4</strain>
        <strain evidence="8 12">BIOML-A7</strain>
    </source>
</reference>
<dbReference type="Gene3D" id="2.40.280.10">
    <property type="match status" value="1"/>
</dbReference>
<dbReference type="EMBL" id="WMZU01000001">
    <property type="protein sequence ID" value="MTS26035.1"/>
    <property type="molecule type" value="Genomic_DNA"/>
</dbReference>
<dbReference type="AlphaFoldDB" id="A0A0D8J6B9"/>
<accession>A0A0W7TVH4</accession>
<protein>
    <recommendedName>
        <fullName evidence="3">SsrA-binding protein</fullName>
    </recommendedName>
    <alternativeName>
        <fullName evidence="3">Small protein B</fullName>
    </alternativeName>
</protein>
<evidence type="ECO:0000256" key="1">
    <source>
        <dbReference type="ARBA" id="ARBA00022490"/>
    </source>
</evidence>
<reference evidence="5 10" key="2">
    <citation type="submission" date="2015-10" db="EMBL/GenBank/DDBJ databases">
        <title>A novel member of the family Ruminococcaceae isolated from human faeces.</title>
        <authorList>
            <person name="Shkoporov A.N."/>
            <person name="Chaplin A.V."/>
            <person name="Motuzova O.V."/>
            <person name="Kafarskaia L.I."/>
            <person name="Efimov B.A."/>
        </authorList>
    </citation>
    <scope>NUCLEOTIDE SEQUENCE [LARGE SCALE GENOMIC DNA]</scope>
    <source>
        <strain evidence="5 10">668</strain>
    </source>
</reference>
<evidence type="ECO:0000313" key="10">
    <source>
        <dbReference type="Proteomes" id="UP000053433"/>
    </source>
</evidence>
<dbReference type="InterPro" id="IPR023620">
    <property type="entry name" value="SmpB"/>
</dbReference>
<dbReference type="GeneID" id="42855118"/>
<keyword evidence="9" id="KW-1185">Reference proteome</keyword>
<dbReference type="Proteomes" id="UP000431913">
    <property type="component" value="Unassembled WGS sequence"/>
</dbReference>
<evidence type="ECO:0000313" key="7">
    <source>
        <dbReference type="EMBL" id="MTS26035.1"/>
    </source>
</evidence>
<evidence type="ECO:0000313" key="9">
    <source>
        <dbReference type="Proteomes" id="UP000032483"/>
    </source>
</evidence>
<dbReference type="EMBL" id="VUNJ01000002">
    <property type="protein sequence ID" value="MST90826.1"/>
    <property type="molecule type" value="Genomic_DNA"/>
</dbReference>
<gene>
    <name evidence="3 6" type="primary">smpB</name>
    <name evidence="5" type="ORF">ASJ35_00550</name>
    <name evidence="6" type="ORF">FYJ76_02555</name>
    <name evidence="8" type="ORF">GMD52_03085</name>
    <name evidence="7" type="ORF">GMD59_01890</name>
    <name evidence="4" type="ORF">TQ39_00510</name>
</gene>
<dbReference type="PANTHER" id="PTHR30308">
    <property type="entry name" value="TMRNA-BINDING COMPONENT OF TRANS-TRANSLATION TAGGING COMPLEX"/>
    <property type="match status" value="1"/>
</dbReference>
<dbReference type="PANTHER" id="PTHR30308:SF2">
    <property type="entry name" value="SSRA-BINDING PROTEIN"/>
    <property type="match status" value="1"/>
</dbReference>
<dbReference type="InterPro" id="IPR000037">
    <property type="entry name" value="SsrA-bd_prot"/>
</dbReference>
<sequence>MAGQENSKLIAVNRKARHDYFVMEAMEAGVELVGTEVKSIRTGAVNLKDSWVEIDGGELYVLGMHISPYEKGNIFNRDPVRKRKLLVHKREIKHLQEQQKLQGYTLIPLQLYFKRGKVKLELGVCKGKKLYDKRADMAAREAKRDIDRAMKEQRR</sequence>
<dbReference type="Proteomes" id="UP000472755">
    <property type="component" value="Unassembled WGS sequence"/>
</dbReference>
<dbReference type="Pfam" id="PF01668">
    <property type="entry name" value="SmpB"/>
    <property type="match status" value="1"/>
</dbReference>
<evidence type="ECO:0000313" key="6">
    <source>
        <dbReference type="EMBL" id="MST90826.1"/>
    </source>
</evidence>
<dbReference type="GO" id="GO:0003677">
    <property type="term" value="F:DNA binding"/>
    <property type="evidence" value="ECO:0007669"/>
    <property type="project" value="UniProtKB-KW"/>
</dbReference>
<dbReference type="Proteomes" id="UP000449193">
    <property type="component" value="Unassembled WGS sequence"/>
</dbReference>
<dbReference type="EMBL" id="WMZR01000003">
    <property type="protein sequence ID" value="MTS50523.1"/>
    <property type="molecule type" value="Genomic_DNA"/>
</dbReference>
<comment type="caution">
    <text evidence="4">The sequence shown here is derived from an EMBL/GenBank/DDBJ whole genome shotgun (WGS) entry which is preliminary data.</text>
</comment>
<dbReference type="RefSeq" id="WP_009325681.1">
    <property type="nucleotide sequence ID" value="NZ_CAOJUJ010000002.1"/>
</dbReference>
<dbReference type="HAMAP" id="MF_00023">
    <property type="entry name" value="SmpB"/>
    <property type="match status" value="1"/>
</dbReference>
<dbReference type="PROSITE" id="PS01317">
    <property type="entry name" value="SSRP"/>
    <property type="match status" value="1"/>
</dbReference>
<dbReference type="InterPro" id="IPR020081">
    <property type="entry name" value="SsrA-bd_prot_CS"/>
</dbReference>
<reference evidence="6 11" key="4">
    <citation type="submission" date="2019-08" db="EMBL/GenBank/DDBJ databases">
        <title>In-depth cultivation of the pig gut microbiome towards novel bacterial diversity and tailored functional studies.</title>
        <authorList>
            <person name="Wylensek D."/>
            <person name="Hitch T.C.A."/>
            <person name="Clavel T."/>
        </authorList>
    </citation>
    <scope>NUCLEOTIDE SEQUENCE [LARGE SCALE GENOMIC DNA]</scope>
    <source>
        <strain evidence="6 11">WCA3-601-WT-6J</strain>
    </source>
</reference>
<comment type="function">
    <text evidence="3">Required for rescue of stalled ribosomes mediated by trans-translation. Binds to transfer-messenger RNA (tmRNA), required for stable association of tmRNA with ribosomes. tmRNA and SmpB together mimic tRNA shape, replacing the anticodon stem-loop with SmpB. tmRNA is encoded by the ssrA gene; the 2 termini fold to resemble tRNA(Ala) and it encodes a 'tag peptide', a short internal open reading frame. During trans-translation Ala-aminoacylated tmRNA acts like a tRNA, entering the A-site of stalled ribosomes, displacing the stalled mRNA. The ribosome then switches to translate the ORF on the tmRNA; the nascent peptide is terminated with the 'tag peptide' encoded by the tmRNA and targeted for degradation. The ribosome is freed to recommence translation, which seems to be the essential function of trans-translation.</text>
</comment>
<evidence type="ECO:0000256" key="3">
    <source>
        <dbReference type="HAMAP-Rule" id="MF_00023"/>
    </source>
</evidence>
<proteinExistence type="inferred from homology"/>
<dbReference type="CDD" id="cd09294">
    <property type="entry name" value="SmpB"/>
    <property type="match status" value="1"/>
</dbReference>
<dbReference type="GO" id="GO:0070930">
    <property type="term" value="P:trans-translation-dependent protein tagging"/>
    <property type="evidence" value="ECO:0007669"/>
    <property type="project" value="TreeGrafter"/>
</dbReference>
<dbReference type="GO" id="GO:0070929">
    <property type="term" value="P:trans-translation"/>
    <property type="evidence" value="ECO:0007669"/>
    <property type="project" value="UniProtKB-UniRule"/>
</dbReference>
<evidence type="ECO:0000313" key="4">
    <source>
        <dbReference type="EMBL" id="KJF41338.1"/>
    </source>
</evidence>
<evidence type="ECO:0000313" key="13">
    <source>
        <dbReference type="Proteomes" id="UP000472755"/>
    </source>
</evidence>
<dbReference type="SUPFAM" id="SSF74982">
    <property type="entry name" value="Small protein B (SmpB)"/>
    <property type="match status" value="1"/>
</dbReference>
<dbReference type="GO" id="GO:0003723">
    <property type="term" value="F:RNA binding"/>
    <property type="evidence" value="ECO:0007669"/>
    <property type="project" value="UniProtKB-UniRule"/>
</dbReference>
<comment type="similarity">
    <text evidence="3">Belongs to the SmpB family.</text>
</comment>
<evidence type="ECO:0000313" key="5">
    <source>
        <dbReference type="EMBL" id="KUE77814.1"/>
    </source>
</evidence>
<keyword evidence="1 3" id="KW-0963">Cytoplasm</keyword>
<evidence type="ECO:0000313" key="12">
    <source>
        <dbReference type="Proteomes" id="UP000449193"/>
    </source>
</evidence>
<dbReference type="PATRIC" id="fig|1550024.3.peg.114"/>
<keyword evidence="4" id="KW-0238">DNA-binding</keyword>
<organism evidence="4 9">
    <name type="scientific">Ruthenibacterium lactatiformans</name>
    <dbReference type="NCBI Taxonomy" id="1550024"/>
    <lineage>
        <taxon>Bacteria</taxon>
        <taxon>Bacillati</taxon>
        <taxon>Bacillota</taxon>
        <taxon>Clostridia</taxon>
        <taxon>Eubacteriales</taxon>
        <taxon>Oscillospiraceae</taxon>
        <taxon>Ruthenibacterium</taxon>
    </lineage>
</organism>
<name>A0A0D8J6B9_9FIRM</name>
<dbReference type="NCBIfam" id="TIGR00086">
    <property type="entry name" value="smpB"/>
    <property type="match status" value="1"/>
</dbReference>
<evidence type="ECO:0000256" key="2">
    <source>
        <dbReference type="ARBA" id="ARBA00022884"/>
    </source>
</evidence>
<dbReference type="Proteomes" id="UP000032483">
    <property type="component" value="Unassembled WGS sequence"/>
</dbReference>
<dbReference type="EMBL" id="LMUA01000001">
    <property type="protein sequence ID" value="KUE77814.1"/>
    <property type="molecule type" value="Genomic_DNA"/>
</dbReference>
<comment type="subcellular location">
    <subcellularLocation>
        <location evidence="3">Cytoplasm</location>
    </subcellularLocation>
    <text evidence="3">The tmRNA-SmpB complex associates with stalled 70S ribosomes.</text>
</comment>
<dbReference type="EMBL" id="JXXK01000001">
    <property type="protein sequence ID" value="KJF41338.1"/>
    <property type="molecule type" value="Genomic_DNA"/>
</dbReference>
<dbReference type="NCBIfam" id="NF003843">
    <property type="entry name" value="PRK05422.1"/>
    <property type="match status" value="1"/>
</dbReference>
<dbReference type="Proteomes" id="UP000053433">
    <property type="component" value="Unassembled WGS sequence"/>
</dbReference>
<accession>A0A0D8J6B9</accession>
<keyword evidence="2 3" id="KW-0694">RNA-binding</keyword>
<reference evidence="4" key="1">
    <citation type="submission" date="2015-02" db="EMBL/GenBank/DDBJ databases">
        <title>A novel member of the family Ruminococcaceae isolated from human feces.</title>
        <authorList>
            <person name="Shkoporov A.N."/>
            <person name="Chaplin A.V."/>
            <person name="Motuzova O.V."/>
            <person name="Kafarskaia L.I."/>
            <person name="Khokhlova E.V."/>
            <person name="Efimov B.A."/>
        </authorList>
    </citation>
    <scope>NUCLEOTIDE SEQUENCE [LARGE SCALE GENOMIC DNA]</scope>
    <source>
        <strain evidence="4">585-1</strain>
    </source>
</reference>
<dbReference type="GO" id="GO:0005829">
    <property type="term" value="C:cytosol"/>
    <property type="evidence" value="ECO:0007669"/>
    <property type="project" value="TreeGrafter"/>
</dbReference>
<evidence type="ECO:0000313" key="11">
    <source>
        <dbReference type="Proteomes" id="UP000431913"/>
    </source>
</evidence>